<dbReference type="InterPro" id="IPR013320">
    <property type="entry name" value="ConA-like_dom_sf"/>
</dbReference>
<dbReference type="InterPro" id="IPR022409">
    <property type="entry name" value="PKD/Chitinase_dom"/>
</dbReference>
<dbReference type="InterPro" id="IPR013431">
    <property type="entry name" value="Delta_60_rpt"/>
</dbReference>
<organism evidence="5 6">
    <name type="scientific">Microlunatus spumicola</name>
    <dbReference type="NCBI Taxonomy" id="81499"/>
    <lineage>
        <taxon>Bacteria</taxon>
        <taxon>Bacillati</taxon>
        <taxon>Actinomycetota</taxon>
        <taxon>Actinomycetes</taxon>
        <taxon>Propionibacteriales</taxon>
        <taxon>Propionibacteriaceae</taxon>
        <taxon>Microlunatus</taxon>
    </lineage>
</organism>
<sequence>MTSSSLGRRRAVTLPLTLALALVSLLGAFGLPAAEAAAPPATVQPDASSGVTSDVLPTAQINTGGWVEDQAVVGDTVYAGGKFTSARPAGVAEGTSESARGNLLAYSISTGELSGFAPKTNGVVHVLALSPDQSRLYVGGEFTTVDGVTRNRLFALNTATGQVDPSFAVNLGGPVYAVTATATTVYVGGSFTQANGVNRGRFAAFRASDGGLLSSWTPKSGDFKVVRALLVAPGGNVVAGGQFGSIGNLANSTLTPAAGSASLDPTTGAAQTWNVNKVVKQTGDNGGVLSLKTDGTTVFGAGFWFGGTDSNFEGAWAVTPNDGTIKWLADCHGDTYDTTVSNGVVYAASHQHDCSNIGSFPQQRPTQVEWRANAFTADAQGDVLPNSFSPTKFKDYSTYQAPAVINWFPQFAMGPTAGYYSGQPTLTIESNSDYVVVGGQFPTVNGKAQQGLVRFARGSIAPKTDGPRLYYSDPGSANTSLGTPSVKVVGGNTIRVTAAPWDRDDAVLSKIELLRNGTVVQTQNDVTAPWWKTTVAYTDTDITAGTTYSYKLRITDADGNVNTSNAGSVTPSGTSLADSDYSRQVLADGAANYWRLDDPAAGTSITDWAGATDLARSSGLTLGAAGAVGSDTGAAVNATGNASAAASNGFVRAPQTFSAEAWFKTASTSGGQVLGFGDVPTGSSYRHDRQVYLNAAGNLVYYLDQNGTSRSITSAKSYNDNAWHQVTATLSSTSGMVLYVDGAKVASWSSITSGRAYGGFWRIGADVLPGKTATTSTYLSGSLDDVAIYPTALTAAQVKDHFGRSGRTAVATPTAAFTTACSALVCSYDASPSTADAPAARTTAAAAGSGEVPADDPSIADYAWSFGDGSSAKAAKVKHSYKKSGTFDVALTVTNSEGMVSSAIQTVDAAGNSIPVPVMTSKAKGKKLSFDGRKSVDYDGKIKKYKWYFGDGSSSTKSSVSHTYKGTGSYYVKLAVTDDDGATSWIADNVLTGGTTLASDAFQRSGTGWGNADKGGVWTTDPDAGFSLDGEQGELSLSAAGEGWTATLKDLSTNKANVVGDVTIDKTGVASGTTAAYVLREQADGDYRVKLVFVEKGKLFLVASRVVGGTEKVIKTVKVKTTYKPGDILRLRASISSAKSAAIKATVWHAGSKEPSAQLSTKDSTKSLRRAGSVGVWGYQSQSATNAPVQLSFDNLLVTPS</sequence>
<dbReference type="SMART" id="SM00560">
    <property type="entry name" value="LamGL"/>
    <property type="match status" value="1"/>
</dbReference>
<dbReference type="InterPro" id="IPR006311">
    <property type="entry name" value="TAT_signal"/>
</dbReference>
<dbReference type="Gene3D" id="2.60.40.10">
    <property type="entry name" value="Immunoglobulins"/>
    <property type="match status" value="3"/>
</dbReference>
<dbReference type="InterPro" id="IPR006558">
    <property type="entry name" value="LamG-like"/>
</dbReference>
<dbReference type="SUPFAM" id="SSF49299">
    <property type="entry name" value="PKD domain"/>
    <property type="match status" value="2"/>
</dbReference>
<dbReference type="PROSITE" id="PS51318">
    <property type="entry name" value="TAT"/>
    <property type="match status" value="1"/>
</dbReference>
<accession>A0ABP6XZR7</accession>
<evidence type="ECO:0000313" key="6">
    <source>
        <dbReference type="Proteomes" id="UP001500767"/>
    </source>
</evidence>
<evidence type="ECO:0000256" key="2">
    <source>
        <dbReference type="ARBA" id="ARBA00023157"/>
    </source>
</evidence>
<dbReference type="Pfam" id="PF13385">
    <property type="entry name" value="Laminin_G_3"/>
    <property type="match status" value="1"/>
</dbReference>
<dbReference type="Pfam" id="PF17164">
    <property type="entry name" value="DUF5122"/>
    <property type="match status" value="1"/>
</dbReference>
<protein>
    <recommendedName>
        <fullName evidence="4">PKD domain-containing protein</fullName>
    </recommendedName>
</protein>
<reference evidence="6" key="1">
    <citation type="journal article" date="2019" name="Int. J. Syst. Evol. Microbiol.">
        <title>The Global Catalogue of Microorganisms (GCM) 10K type strain sequencing project: providing services to taxonomists for standard genome sequencing and annotation.</title>
        <authorList>
            <consortium name="The Broad Institute Genomics Platform"/>
            <consortium name="The Broad Institute Genome Sequencing Center for Infectious Disease"/>
            <person name="Wu L."/>
            <person name="Ma J."/>
        </authorList>
    </citation>
    <scope>NUCLEOTIDE SEQUENCE [LARGE SCALE GENOMIC DNA]</scope>
    <source>
        <strain evidence="6">JCM 16540</strain>
    </source>
</reference>
<dbReference type="RefSeq" id="WP_204910127.1">
    <property type="nucleotide sequence ID" value="NZ_BAAAYR010000004.1"/>
</dbReference>
<keyword evidence="1 3" id="KW-0732">Signal</keyword>
<evidence type="ECO:0000256" key="1">
    <source>
        <dbReference type="ARBA" id="ARBA00022729"/>
    </source>
</evidence>
<feature type="domain" description="PKD" evidence="4">
    <location>
        <begin position="945"/>
        <end position="983"/>
    </location>
</feature>
<dbReference type="Gene3D" id="2.60.120.200">
    <property type="match status" value="1"/>
</dbReference>
<dbReference type="InterPro" id="IPR013783">
    <property type="entry name" value="Ig-like_fold"/>
</dbReference>
<gene>
    <name evidence="5" type="ORF">GCM10022197_34240</name>
</gene>
<dbReference type="Proteomes" id="UP001500767">
    <property type="component" value="Unassembled WGS sequence"/>
</dbReference>
<name>A0ABP6XZR7_9ACTN</name>
<evidence type="ECO:0000313" key="5">
    <source>
        <dbReference type="EMBL" id="GAA3574387.1"/>
    </source>
</evidence>
<dbReference type="SMART" id="SM00089">
    <property type="entry name" value="PKD"/>
    <property type="match status" value="2"/>
</dbReference>
<dbReference type="InterPro" id="IPR011047">
    <property type="entry name" value="Quinoprotein_ADH-like_sf"/>
</dbReference>
<keyword evidence="6" id="KW-1185">Reference proteome</keyword>
<comment type="caution">
    <text evidence="5">The sequence shown here is derived from an EMBL/GenBank/DDBJ whole genome shotgun (WGS) entry which is preliminary data.</text>
</comment>
<feature type="signal peptide" evidence="3">
    <location>
        <begin position="1"/>
        <end position="33"/>
    </location>
</feature>
<feature type="domain" description="PKD" evidence="4">
    <location>
        <begin position="854"/>
        <end position="907"/>
    </location>
</feature>
<evidence type="ECO:0000259" key="4">
    <source>
        <dbReference type="PROSITE" id="PS50093"/>
    </source>
</evidence>
<dbReference type="SUPFAM" id="SSF50998">
    <property type="entry name" value="Quinoprotein alcohol dehydrogenase-like"/>
    <property type="match status" value="1"/>
</dbReference>
<dbReference type="Pfam" id="PF18911">
    <property type="entry name" value="PKD_4"/>
    <property type="match status" value="2"/>
</dbReference>
<dbReference type="EMBL" id="BAAAYR010000004">
    <property type="protein sequence ID" value="GAA3574387.1"/>
    <property type="molecule type" value="Genomic_DNA"/>
</dbReference>
<dbReference type="SUPFAM" id="SSF49899">
    <property type="entry name" value="Concanavalin A-like lectins/glucanases"/>
    <property type="match status" value="1"/>
</dbReference>
<dbReference type="PROSITE" id="PS50093">
    <property type="entry name" value="PKD"/>
    <property type="match status" value="2"/>
</dbReference>
<dbReference type="InterPro" id="IPR035986">
    <property type="entry name" value="PKD_dom_sf"/>
</dbReference>
<evidence type="ECO:0000256" key="3">
    <source>
        <dbReference type="SAM" id="SignalP"/>
    </source>
</evidence>
<dbReference type="CDD" id="cd00146">
    <property type="entry name" value="PKD"/>
    <property type="match status" value="2"/>
</dbReference>
<feature type="chain" id="PRO_5045706995" description="PKD domain-containing protein" evidence="3">
    <location>
        <begin position="34"/>
        <end position="1201"/>
    </location>
</feature>
<keyword evidence="2" id="KW-1015">Disulfide bond</keyword>
<proteinExistence type="predicted"/>
<dbReference type="InterPro" id="IPR000601">
    <property type="entry name" value="PKD_dom"/>
</dbReference>